<feature type="transmembrane region" description="Helical" evidence="1">
    <location>
        <begin position="203"/>
        <end position="221"/>
    </location>
</feature>
<feature type="transmembrane region" description="Helical" evidence="1">
    <location>
        <begin position="65"/>
        <end position="86"/>
    </location>
</feature>
<keyword evidence="5" id="KW-1185">Reference proteome</keyword>
<dbReference type="EMBL" id="ASWH01000001">
    <property type="protein sequence ID" value="EOW81103.1"/>
    <property type="molecule type" value="Genomic_DNA"/>
</dbReference>
<name>R2XUH3_9ENTE</name>
<evidence type="ECO:0000256" key="1">
    <source>
        <dbReference type="SAM" id="Phobius"/>
    </source>
</evidence>
<accession>R2XUH3</accession>
<feature type="transmembrane region" description="Helical" evidence="1">
    <location>
        <begin position="175"/>
        <end position="197"/>
    </location>
</feature>
<evidence type="ECO:0000313" key="5">
    <source>
        <dbReference type="Proteomes" id="UP000014160"/>
    </source>
</evidence>
<sequence>MENRRVPTYPVLELPWIACLLAIAAGSMDGYTYFIGKSFSTVQSGNIILLGQTIAKGDQDHFKTVIFTILCFGLGAMVTAIIEKAGNKKKKIWAVEILLIEAFIIVILGCAPVNKSLSIRALCMTISFLAGMQGNAFHKIDGMLYGNIAVTLNVQLAFNYLVQGITGVKDGWKNCWLYLSVLLGFAGGGLIGTVLTSNYGEKSLWFTALVLIGIACYSKIIKVEDKVISVDPV</sequence>
<dbReference type="Pfam" id="PF06912">
    <property type="entry name" value="DUF1275"/>
    <property type="match status" value="1"/>
</dbReference>
<proteinExistence type="predicted"/>
<feature type="transmembrane region" description="Helical" evidence="1">
    <location>
        <begin position="92"/>
        <end position="110"/>
    </location>
</feature>
<dbReference type="RefSeq" id="WP_010781918.1">
    <property type="nucleotide sequence ID" value="NZ_ASWH01000001.1"/>
</dbReference>
<keyword evidence="1" id="KW-0472">Membrane</keyword>
<dbReference type="AlphaFoldDB" id="R2XUH3"/>
<feature type="transmembrane region" description="Helical" evidence="1">
    <location>
        <begin position="14"/>
        <end position="34"/>
    </location>
</feature>
<dbReference type="PATRIC" id="fig|1158614.3.peg.3555"/>
<keyword evidence="1" id="KW-0812">Transmembrane</keyword>
<feature type="transmembrane region" description="Helical" evidence="1">
    <location>
        <begin position="143"/>
        <end position="163"/>
    </location>
</feature>
<dbReference type="HOGENOM" id="CLU_079303_0_1_9"/>
<dbReference type="EMBL" id="AJDQ01000012">
    <property type="protein sequence ID" value="EOI53622.1"/>
    <property type="molecule type" value="Genomic_DNA"/>
</dbReference>
<reference evidence="2 4" key="1">
    <citation type="submission" date="2013-02" db="EMBL/GenBank/DDBJ databases">
        <title>The Genome Sequence of Enterococcus gilvus ATCC BAA-350.</title>
        <authorList>
            <consortium name="The Broad Institute Genome Sequencing Platform"/>
            <consortium name="The Broad Institute Genome Sequencing Center for Infectious Disease"/>
            <person name="Earl A.M."/>
            <person name="Gilmore M.S."/>
            <person name="Lebreton F."/>
            <person name="Walker B."/>
            <person name="Young S.K."/>
            <person name="Zeng Q."/>
            <person name="Gargeya S."/>
            <person name="Fitzgerald M."/>
            <person name="Haas B."/>
            <person name="Abouelleil A."/>
            <person name="Alvarado L."/>
            <person name="Arachchi H.M."/>
            <person name="Berlin A.M."/>
            <person name="Chapman S.B."/>
            <person name="Dewar J."/>
            <person name="Goldberg J."/>
            <person name="Griggs A."/>
            <person name="Gujja S."/>
            <person name="Hansen M."/>
            <person name="Howarth C."/>
            <person name="Imamovic A."/>
            <person name="Larimer J."/>
            <person name="McCowan C."/>
            <person name="Murphy C."/>
            <person name="Neiman D."/>
            <person name="Pearson M."/>
            <person name="Priest M."/>
            <person name="Roberts A."/>
            <person name="Saif S."/>
            <person name="Shea T."/>
            <person name="Sisk P."/>
            <person name="Sykes S."/>
            <person name="Wortman J."/>
            <person name="Nusbaum C."/>
            <person name="Birren B."/>
        </authorList>
    </citation>
    <scope>NUCLEOTIDE SEQUENCE [LARGE SCALE GENOMIC DNA]</scope>
    <source>
        <strain evidence="2 4">ATCC BAA-350</strain>
    </source>
</reference>
<dbReference type="PANTHER" id="PTHR37314:SF4">
    <property type="entry name" value="UPF0700 TRANSMEMBRANE PROTEIN YOAK"/>
    <property type="match status" value="1"/>
</dbReference>
<comment type="caution">
    <text evidence="2">The sequence shown here is derived from an EMBL/GenBank/DDBJ whole genome shotgun (WGS) entry which is preliminary data.</text>
</comment>
<evidence type="ECO:0000313" key="4">
    <source>
        <dbReference type="Proteomes" id="UP000013750"/>
    </source>
</evidence>
<dbReference type="OrthoDB" id="7057004at2"/>
<evidence type="ECO:0008006" key="6">
    <source>
        <dbReference type="Google" id="ProtNLM"/>
    </source>
</evidence>
<dbReference type="Proteomes" id="UP000014160">
    <property type="component" value="Unassembled WGS sequence"/>
</dbReference>
<evidence type="ECO:0000313" key="3">
    <source>
        <dbReference type="EMBL" id="EOW81103.1"/>
    </source>
</evidence>
<dbReference type="eggNOG" id="COG3619">
    <property type="taxonomic scope" value="Bacteria"/>
</dbReference>
<dbReference type="Proteomes" id="UP000013750">
    <property type="component" value="Unassembled WGS sequence"/>
</dbReference>
<gene>
    <name evidence="3" type="ORF">I592_00388</name>
    <name evidence="2" type="ORF">UKC_03574</name>
</gene>
<evidence type="ECO:0000313" key="2">
    <source>
        <dbReference type="EMBL" id="EOI53622.1"/>
    </source>
</evidence>
<protein>
    <recommendedName>
        <fullName evidence="6">DUF1275 domain-containing protein</fullName>
    </recommendedName>
</protein>
<organism evidence="2 4">
    <name type="scientific">Enterococcus gilvus ATCC BAA-350</name>
    <dbReference type="NCBI Taxonomy" id="1158614"/>
    <lineage>
        <taxon>Bacteria</taxon>
        <taxon>Bacillati</taxon>
        <taxon>Bacillota</taxon>
        <taxon>Bacilli</taxon>
        <taxon>Lactobacillales</taxon>
        <taxon>Enterococcaceae</taxon>
        <taxon>Enterococcus</taxon>
    </lineage>
</organism>
<keyword evidence="1" id="KW-1133">Transmembrane helix</keyword>
<reference evidence="3 5" key="2">
    <citation type="submission" date="2013-03" db="EMBL/GenBank/DDBJ databases">
        <title>The Genome Sequence of Enterococcus gilvus ATCC BAA-350 (PacBio/Illumina hybrid assembly).</title>
        <authorList>
            <consortium name="The Broad Institute Genomics Platform"/>
            <consortium name="The Broad Institute Genome Sequencing Center for Infectious Disease"/>
            <person name="Earl A."/>
            <person name="Russ C."/>
            <person name="Gilmore M."/>
            <person name="Surin D."/>
            <person name="Walker B."/>
            <person name="Young S."/>
            <person name="Zeng Q."/>
            <person name="Gargeya S."/>
            <person name="Fitzgerald M."/>
            <person name="Haas B."/>
            <person name="Abouelleil A."/>
            <person name="Allen A.W."/>
            <person name="Alvarado L."/>
            <person name="Arachchi H.M."/>
            <person name="Berlin A.M."/>
            <person name="Chapman S.B."/>
            <person name="Gainer-Dewar J."/>
            <person name="Goldberg J."/>
            <person name="Griggs A."/>
            <person name="Gujja S."/>
            <person name="Hansen M."/>
            <person name="Howarth C."/>
            <person name="Imamovic A."/>
            <person name="Ireland A."/>
            <person name="Larimer J."/>
            <person name="McCowan C."/>
            <person name="Murphy C."/>
            <person name="Pearson M."/>
            <person name="Poon T.W."/>
            <person name="Priest M."/>
            <person name="Roberts A."/>
            <person name="Saif S."/>
            <person name="Shea T."/>
            <person name="Sisk P."/>
            <person name="Sykes S."/>
            <person name="Wortman J."/>
            <person name="Nusbaum C."/>
            <person name="Birren B."/>
        </authorList>
    </citation>
    <scope>NUCLEOTIDE SEQUENCE [LARGE SCALE GENOMIC DNA]</scope>
    <source>
        <strain evidence="3 5">ATCC BAA-350</strain>
    </source>
</reference>
<dbReference type="InterPro" id="IPR010699">
    <property type="entry name" value="DUF1275"/>
</dbReference>
<dbReference type="PANTHER" id="PTHR37314">
    <property type="entry name" value="SLR0142 PROTEIN"/>
    <property type="match status" value="1"/>
</dbReference>